<dbReference type="EMBL" id="MDUX01000010">
    <property type="protein sequence ID" value="KAF7600043.1"/>
    <property type="molecule type" value="Genomic_DNA"/>
</dbReference>
<dbReference type="PANTHER" id="PTHR48094:SF12">
    <property type="entry name" value="PARKINSON DISEASE PROTEIN 7 HOMOLOG"/>
    <property type="match status" value="1"/>
</dbReference>
<dbReference type="SUPFAM" id="SSF52317">
    <property type="entry name" value="Class I glutamine amidotransferase-like"/>
    <property type="match status" value="1"/>
</dbReference>
<reference evidence="3 4" key="2">
    <citation type="submission" date="2017-07" db="EMBL/GenBank/DDBJ databases">
        <title>Candidatus Dactylopiibacterium carminicum, a nitrogen-fixing symbiont of the cochineal insect Dactylopius coccus and Dactylopius opuntiae (Hemiptera: Coccoidea: Dactylopiidae).</title>
        <authorList>
            <person name="Vera A."/>
        </authorList>
    </citation>
    <scope>NUCLEOTIDE SEQUENCE [LARGE SCALE GENOMIC DNA]</scope>
    <source>
        <strain evidence="3 4">NFDCM</strain>
    </source>
</reference>
<evidence type="ECO:0000313" key="5">
    <source>
        <dbReference type="Proteomes" id="UP000623509"/>
    </source>
</evidence>
<keyword evidence="5" id="KW-1185">Reference proteome</keyword>
<evidence type="ECO:0000313" key="4">
    <source>
        <dbReference type="Proteomes" id="UP000216107"/>
    </source>
</evidence>
<dbReference type="InterPro" id="IPR002818">
    <property type="entry name" value="DJ-1/PfpI"/>
</dbReference>
<comment type="caution">
    <text evidence="3">The sequence shown here is derived from an EMBL/GenBank/DDBJ whole genome shotgun (WGS) entry which is preliminary data.</text>
</comment>
<dbReference type="GO" id="GO:0005737">
    <property type="term" value="C:cytoplasm"/>
    <property type="evidence" value="ECO:0007669"/>
    <property type="project" value="TreeGrafter"/>
</dbReference>
<name>A0A272EWS1_9RHOO</name>
<dbReference type="Pfam" id="PF01965">
    <property type="entry name" value="DJ-1_PfpI"/>
    <property type="match status" value="1"/>
</dbReference>
<organism evidence="3 4">
    <name type="scientific">Candidatus Dactylopiibacterium carminicum</name>
    <dbReference type="NCBI Taxonomy" id="857335"/>
    <lineage>
        <taxon>Bacteria</taxon>
        <taxon>Pseudomonadati</taxon>
        <taxon>Pseudomonadota</taxon>
        <taxon>Betaproteobacteria</taxon>
        <taxon>Rhodocyclales</taxon>
        <taxon>Rhodocyclaceae</taxon>
        <taxon>Candidatus Dactylopiibacterium</taxon>
    </lineage>
</organism>
<dbReference type="AlphaFoldDB" id="A0A272EWS1"/>
<dbReference type="PANTHER" id="PTHR48094">
    <property type="entry name" value="PROTEIN/NUCLEIC ACID DEGLYCASE DJ-1-RELATED"/>
    <property type="match status" value="1"/>
</dbReference>
<evidence type="ECO:0000313" key="2">
    <source>
        <dbReference type="EMBL" id="KAF7600043.1"/>
    </source>
</evidence>
<feature type="domain" description="DJ-1/PfpI" evidence="1">
    <location>
        <begin position="42"/>
        <end position="207"/>
    </location>
</feature>
<protein>
    <recommendedName>
        <fullName evidence="1">DJ-1/PfpI domain-containing protein</fullName>
    </recommendedName>
</protein>
<dbReference type="Proteomes" id="UP000623509">
    <property type="component" value="Unassembled WGS sequence"/>
</dbReference>
<dbReference type="InterPro" id="IPR029062">
    <property type="entry name" value="Class_I_gatase-like"/>
</dbReference>
<dbReference type="Proteomes" id="UP000216107">
    <property type="component" value="Unassembled WGS sequence"/>
</dbReference>
<sequence>MPHACHLSERNHSMKSVLIRFFIVLVCWSGLVAPLNAAMPTKKVLLVVASRNYLESEYLNTRRALETAGISVEVASDAATATGYSFGAIRADLLIGQANAADYAAIAVIGGTGAKELLWEHAGLRTLLQRAHVQGRIVAALCAAPPVLANAGLLKGLKATMWPDPQWIATLEAGGARYLDAPIVIEGRVITGKNPAAAPAFGASLAEAVLRGD</sequence>
<dbReference type="Gene3D" id="3.40.50.880">
    <property type="match status" value="1"/>
</dbReference>
<evidence type="ECO:0000259" key="1">
    <source>
        <dbReference type="Pfam" id="PF01965"/>
    </source>
</evidence>
<gene>
    <name evidence="2" type="ORF">BGI27_04700</name>
    <name evidence="3" type="ORF">CGU29_03295</name>
</gene>
<dbReference type="InterPro" id="IPR050325">
    <property type="entry name" value="Prot/Nucl_acid_deglycase"/>
</dbReference>
<proteinExistence type="predicted"/>
<reference evidence="2 5" key="1">
    <citation type="submission" date="2016-08" db="EMBL/GenBank/DDBJ databases">
        <title>Candidatus Dactylopiibacterium carminicum genome sequence.</title>
        <authorList>
            <person name="Ramirez-Puebla S.T."/>
            <person name="Ormeno-Orrillo E."/>
            <person name="Vera-Ponce De Leon A."/>
            <person name="Luis L."/>
            <person name="Sanchez-Flores A."/>
            <person name="Monica R."/>
            <person name="Martinez-Romero E."/>
        </authorList>
    </citation>
    <scope>NUCLEOTIDE SEQUENCE [LARGE SCALE GENOMIC DNA]</scope>
    <source>
        <strain evidence="2">END1</strain>
    </source>
</reference>
<evidence type="ECO:0000313" key="3">
    <source>
        <dbReference type="EMBL" id="PAS94567.1"/>
    </source>
</evidence>
<dbReference type="EMBL" id="NMRN01000006">
    <property type="protein sequence ID" value="PAS94567.1"/>
    <property type="molecule type" value="Genomic_DNA"/>
</dbReference>
<accession>A0A272EWS1</accession>